<dbReference type="Gene3D" id="3.10.100.10">
    <property type="entry name" value="Mannose-Binding Protein A, subunit A"/>
    <property type="match status" value="2"/>
</dbReference>
<dbReference type="Proteomes" id="UP001279410">
    <property type="component" value="Unassembled WGS sequence"/>
</dbReference>
<organism evidence="4 5">
    <name type="scientific">Lates japonicus</name>
    <name type="common">Japanese lates</name>
    <dbReference type="NCBI Taxonomy" id="270547"/>
    <lineage>
        <taxon>Eukaryota</taxon>
        <taxon>Metazoa</taxon>
        <taxon>Chordata</taxon>
        <taxon>Craniata</taxon>
        <taxon>Vertebrata</taxon>
        <taxon>Euteleostomi</taxon>
        <taxon>Actinopterygii</taxon>
        <taxon>Neopterygii</taxon>
        <taxon>Teleostei</taxon>
        <taxon>Neoteleostei</taxon>
        <taxon>Acanthomorphata</taxon>
        <taxon>Carangaria</taxon>
        <taxon>Carangaria incertae sedis</taxon>
        <taxon>Centropomidae</taxon>
        <taxon>Lates</taxon>
    </lineage>
</organism>
<dbReference type="PROSITE" id="PS50041">
    <property type="entry name" value="C_TYPE_LECTIN_2"/>
    <property type="match status" value="2"/>
</dbReference>
<accession>A0AAD3M458</accession>
<feature type="chain" id="PRO_5041910178" evidence="2">
    <location>
        <begin position="22"/>
        <end position="330"/>
    </location>
</feature>
<dbReference type="EMBL" id="BRZM01003283">
    <property type="protein sequence ID" value="GLD47033.1"/>
    <property type="molecule type" value="Genomic_DNA"/>
</dbReference>
<keyword evidence="2" id="KW-0732">Signal</keyword>
<sequence length="330" mass="37763">MMERILLAVFSLSGWLTFSTCRPHQYHYVSDSKNWTEAQTYCRETYTDLATIENTEEMNQLINTVSSAGYNSDVWVGLYSKVEWKWSDGYTGSGAEFRSWQTKKLYINSETRACVMSYSTGEWWGGKCTWVEHFICYKGTQLEPEYVFVNQAMVWSSAQRYCRENFVDLVTVRNKTENFEIQNLASGWAWIGLFGYPRVHWSDGSVSSFRSWYSSGHAIHVTVTCGAAALQNSGKWRLLPCGTRLPFVCSSIPPPPVKRQVVKLRMKVENSSVDLNDPAVKAGILKKLQDRLEENGVSGVSLKWREQPDGKVFHKEGEKSSKEEQKKTEL</sequence>
<feature type="region of interest" description="Disordered" evidence="1">
    <location>
        <begin position="294"/>
        <end position="330"/>
    </location>
</feature>
<feature type="domain" description="C-type lectin" evidence="3">
    <location>
        <begin position="146"/>
        <end position="250"/>
    </location>
</feature>
<evidence type="ECO:0000256" key="1">
    <source>
        <dbReference type="SAM" id="MobiDB-lite"/>
    </source>
</evidence>
<dbReference type="Pfam" id="PF00059">
    <property type="entry name" value="Lectin_C"/>
    <property type="match status" value="2"/>
</dbReference>
<dbReference type="SUPFAM" id="SSF56436">
    <property type="entry name" value="C-type lectin-like"/>
    <property type="match status" value="2"/>
</dbReference>
<dbReference type="AlphaFoldDB" id="A0AAD3M458"/>
<comment type="caution">
    <text evidence="4">The sequence shown here is derived from an EMBL/GenBank/DDBJ whole genome shotgun (WGS) entry which is preliminary data.</text>
</comment>
<feature type="domain" description="C-type lectin" evidence="3">
    <location>
        <begin position="26"/>
        <end position="137"/>
    </location>
</feature>
<dbReference type="InterPro" id="IPR001304">
    <property type="entry name" value="C-type_lectin-like"/>
</dbReference>
<proteinExistence type="predicted"/>
<keyword evidence="5" id="KW-1185">Reference proteome</keyword>
<evidence type="ECO:0000313" key="5">
    <source>
        <dbReference type="Proteomes" id="UP001279410"/>
    </source>
</evidence>
<evidence type="ECO:0000313" key="4">
    <source>
        <dbReference type="EMBL" id="GLD47033.1"/>
    </source>
</evidence>
<dbReference type="InterPro" id="IPR016186">
    <property type="entry name" value="C-type_lectin-like/link_sf"/>
</dbReference>
<feature type="compositionally biased region" description="Basic and acidic residues" evidence="1">
    <location>
        <begin position="303"/>
        <end position="330"/>
    </location>
</feature>
<evidence type="ECO:0000256" key="2">
    <source>
        <dbReference type="SAM" id="SignalP"/>
    </source>
</evidence>
<dbReference type="PANTHER" id="PTHR45784:SF3">
    <property type="entry name" value="C-TYPE LECTIN DOMAIN FAMILY 4 MEMBER K-LIKE-RELATED"/>
    <property type="match status" value="1"/>
</dbReference>
<reference evidence="4" key="1">
    <citation type="submission" date="2022-08" db="EMBL/GenBank/DDBJ databases">
        <title>Genome sequencing of akame (Lates japonicus).</title>
        <authorList>
            <person name="Hashiguchi Y."/>
            <person name="Takahashi H."/>
        </authorList>
    </citation>
    <scope>NUCLEOTIDE SEQUENCE</scope>
    <source>
        <strain evidence="4">Kochi</strain>
    </source>
</reference>
<evidence type="ECO:0000259" key="3">
    <source>
        <dbReference type="PROSITE" id="PS50041"/>
    </source>
</evidence>
<name>A0AAD3M458_LATJO</name>
<feature type="signal peptide" evidence="2">
    <location>
        <begin position="1"/>
        <end position="21"/>
    </location>
</feature>
<gene>
    <name evidence="4" type="ORF">AKAME5_002710800</name>
</gene>
<dbReference type="InterPro" id="IPR016187">
    <property type="entry name" value="CTDL_fold"/>
</dbReference>
<dbReference type="SMART" id="SM00034">
    <property type="entry name" value="CLECT"/>
    <property type="match status" value="2"/>
</dbReference>
<protein>
    <submittedName>
        <fullName evidence="4">Secretory phospholipase A2 receptor-like protein</fullName>
    </submittedName>
</protein>
<dbReference type="PANTHER" id="PTHR45784">
    <property type="entry name" value="C-TYPE LECTIN DOMAIN FAMILY 20 MEMBER A-RELATED"/>
    <property type="match status" value="1"/>
</dbReference>
<keyword evidence="4" id="KW-0675">Receptor</keyword>